<gene>
    <name evidence="2" type="ORF">GCM10022407_30970</name>
</gene>
<comment type="caution">
    <text evidence="2">The sequence shown here is derived from an EMBL/GenBank/DDBJ whole genome shotgun (WGS) entry which is preliminary data.</text>
</comment>
<accession>A0ABP7QKK4</accession>
<protein>
    <submittedName>
        <fullName evidence="2">Uncharacterized protein</fullName>
    </submittedName>
</protein>
<evidence type="ECO:0000313" key="2">
    <source>
        <dbReference type="EMBL" id="GAA3983665.1"/>
    </source>
</evidence>
<proteinExistence type="predicted"/>
<dbReference type="RefSeq" id="WP_345125781.1">
    <property type="nucleotide sequence ID" value="NZ_BAABDI010000024.1"/>
</dbReference>
<evidence type="ECO:0000256" key="1">
    <source>
        <dbReference type="SAM" id="SignalP"/>
    </source>
</evidence>
<feature type="signal peptide" evidence="1">
    <location>
        <begin position="1"/>
        <end position="17"/>
    </location>
</feature>
<evidence type="ECO:0000313" key="3">
    <source>
        <dbReference type="Proteomes" id="UP001501556"/>
    </source>
</evidence>
<sequence>MKTLIFLLLLKASTINAQTLTLNQLKKVYNSTEEESDIYLSERGWEVYSNETKDDATFLTWAYKPNSTVGQSAKGWLTVVHDEDGKMIQYGPIGLPQFNELRKIAILNKLKKKSEKYSQESITVKYIYENLILTFVTSLRNDVQNGRNSYLVGLSSKW</sequence>
<dbReference type="EMBL" id="BAABDI010000024">
    <property type="protein sequence ID" value="GAA3983665.1"/>
    <property type="molecule type" value="Genomic_DNA"/>
</dbReference>
<organism evidence="2 3">
    <name type="scientific">Hymenobacter antarcticus</name>
    <dbReference type="NCBI Taxonomy" id="486270"/>
    <lineage>
        <taxon>Bacteria</taxon>
        <taxon>Pseudomonadati</taxon>
        <taxon>Bacteroidota</taxon>
        <taxon>Cytophagia</taxon>
        <taxon>Cytophagales</taxon>
        <taxon>Hymenobacteraceae</taxon>
        <taxon>Hymenobacter</taxon>
    </lineage>
</organism>
<name>A0ABP7QKK4_9BACT</name>
<feature type="chain" id="PRO_5046062080" evidence="1">
    <location>
        <begin position="18"/>
        <end position="158"/>
    </location>
</feature>
<keyword evidence="3" id="KW-1185">Reference proteome</keyword>
<reference evidence="3" key="1">
    <citation type="journal article" date="2019" name="Int. J. Syst. Evol. Microbiol.">
        <title>The Global Catalogue of Microorganisms (GCM) 10K type strain sequencing project: providing services to taxonomists for standard genome sequencing and annotation.</title>
        <authorList>
            <consortium name="The Broad Institute Genomics Platform"/>
            <consortium name="The Broad Institute Genome Sequencing Center for Infectious Disease"/>
            <person name="Wu L."/>
            <person name="Ma J."/>
        </authorList>
    </citation>
    <scope>NUCLEOTIDE SEQUENCE [LARGE SCALE GENOMIC DNA]</scope>
    <source>
        <strain evidence="3">JCM 17217</strain>
    </source>
</reference>
<dbReference type="Proteomes" id="UP001501556">
    <property type="component" value="Unassembled WGS sequence"/>
</dbReference>
<keyword evidence="1" id="KW-0732">Signal</keyword>